<gene>
    <name evidence="1" type="ORF">ACFQS8_09865</name>
</gene>
<reference evidence="2" key="1">
    <citation type="journal article" date="2019" name="Int. J. Syst. Evol. Microbiol.">
        <title>The Global Catalogue of Microorganisms (GCM) 10K type strain sequencing project: providing services to taxonomists for standard genome sequencing and annotation.</title>
        <authorList>
            <consortium name="The Broad Institute Genomics Platform"/>
            <consortium name="The Broad Institute Genome Sequencing Center for Infectious Disease"/>
            <person name="Wu L."/>
            <person name="Ma J."/>
        </authorList>
    </citation>
    <scope>NUCLEOTIDE SEQUENCE [LARGE SCALE GENOMIC DNA]</scope>
    <source>
        <strain evidence="2">CCUG 51308</strain>
    </source>
</reference>
<protein>
    <recommendedName>
        <fullName evidence="3">TonB-dependent receptor</fullName>
    </recommendedName>
</protein>
<keyword evidence="2" id="KW-1185">Reference proteome</keyword>
<evidence type="ECO:0008006" key="3">
    <source>
        <dbReference type="Google" id="ProtNLM"/>
    </source>
</evidence>
<dbReference type="Proteomes" id="UP001596492">
    <property type="component" value="Unassembled WGS sequence"/>
</dbReference>
<organism evidence="1 2">
    <name type="scientific">Hirschia litorea</name>
    <dbReference type="NCBI Taxonomy" id="1199156"/>
    <lineage>
        <taxon>Bacteria</taxon>
        <taxon>Pseudomonadati</taxon>
        <taxon>Pseudomonadota</taxon>
        <taxon>Alphaproteobacteria</taxon>
        <taxon>Hyphomonadales</taxon>
        <taxon>Hyphomonadaceae</taxon>
        <taxon>Hirschia</taxon>
    </lineage>
</organism>
<evidence type="ECO:0000313" key="2">
    <source>
        <dbReference type="Proteomes" id="UP001596492"/>
    </source>
</evidence>
<dbReference type="RefSeq" id="WP_382167160.1">
    <property type="nucleotide sequence ID" value="NZ_JBHTBR010000005.1"/>
</dbReference>
<accession>A0ABW2IL92</accession>
<dbReference type="EMBL" id="JBHTBR010000005">
    <property type="protein sequence ID" value="MFC7291921.1"/>
    <property type="molecule type" value="Genomic_DNA"/>
</dbReference>
<dbReference type="SUPFAM" id="SSF56935">
    <property type="entry name" value="Porins"/>
    <property type="match status" value="1"/>
</dbReference>
<proteinExistence type="predicted"/>
<name>A0ABW2IL92_9PROT</name>
<sequence length="665" mass="74404">MMQATSAQAAPSSGTTIITPVEFKHYSPRTALDIVENLPNFTMSIGAQSNIGVNGTNVLINGKPIRNKPSSVRGTLNQINAKDVTKIVIEDATKYKLNGLKGYVANIHTNTSKISGNWSWTPRFQDHRPGAIGNVSLNLSGQKDIFEYQIALRNLSRRQGARGLEIVRNKANTITEYRHEEETSDVDIPSINTQVNFETADGKLGSFNLGYKRPHITSKEISRQQSVKGNEKVRISTSERREWNGEVGGDYDFPLGEGRLKLIGSYQSKHRPFSQQLHTLLSDFSYTNATGTNSLNIENEQVARAEYTWSTHTNEDWQFIAQTAYNSLEKHNIRLKQAQDSLALQDIPKTETFDTVAEKKSEFAILHGRPLGPNVTLQSSFGGEFIHISQMGTGQSERDFFHPKGFTALNYRPSRGMSINTRLQRHVRRFNFFNFIASQNLEENSANETNAGILPEKSWLLSVDLKKTIGNLGSTRLRFFGEEVEDIVAQIPIGQTSEAPGNIDNAERFGAEMSGSVKFAQLGINGLRFNYFLAARHSNMVDPVTNETRRIGGEKLSDMNMSLRYDIPNSDWALTGLVQKSRWASNPRISQVQMKAVDTPFTQITIENKDFFGMNAALGIHNLSDQAEILSKTIYPNRRLAALSRSEYRSRTRGTSVSFSLRGSF</sequence>
<comment type="caution">
    <text evidence="1">The sequence shown here is derived from an EMBL/GenBank/DDBJ whole genome shotgun (WGS) entry which is preliminary data.</text>
</comment>
<evidence type="ECO:0000313" key="1">
    <source>
        <dbReference type="EMBL" id="MFC7291921.1"/>
    </source>
</evidence>